<evidence type="ECO:0000256" key="2">
    <source>
        <dbReference type="ARBA" id="ARBA00009437"/>
    </source>
</evidence>
<sequence length="309" mass="33354">MDLRKLRYFVDVVEAKSISKAAASLHVAQPALTKSIQSLEQELGAVLLQRSAKGVAMTEAGARLYEHCQIVFKQLDRARHDVRKSIERPSGVVTVGLPHSLMTVLALPLLQLTTARYPDVRLELKQEHTHLLVNDIRAGKLDFAVMAEPRSASGLHCQQLLKEELLFVGPTSTDLSARQTHISFMDASAHEFILPSVGNGLRHTAEGHFRARSLPLNVKHEVDAIALITQCVQAGLGVSLLPGGCIRMDAEQGRIRARPFAEGGCHRTIVLCQAAGAALSPAAATVVAVVEEAARELVTGGQWLGARLA</sequence>
<name>A0A0A3YNS9_BRAJP</name>
<dbReference type="SUPFAM" id="SSF53850">
    <property type="entry name" value="Periplasmic binding protein-like II"/>
    <property type="match status" value="1"/>
</dbReference>
<organism evidence="7 8">
    <name type="scientific">Bradyrhizobium japonicum</name>
    <dbReference type="NCBI Taxonomy" id="375"/>
    <lineage>
        <taxon>Bacteria</taxon>
        <taxon>Pseudomonadati</taxon>
        <taxon>Pseudomonadota</taxon>
        <taxon>Alphaproteobacteria</taxon>
        <taxon>Hyphomicrobiales</taxon>
        <taxon>Nitrobacteraceae</taxon>
        <taxon>Bradyrhizobium</taxon>
    </lineage>
</organism>
<dbReference type="AlphaFoldDB" id="A0A0A3YNS9"/>
<dbReference type="InterPro" id="IPR050950">
    <property type="entry name" value="HTH-type_LysR_regulators"/>
</dbReference>
<comment type="function">
    <text evidence="1">NodD regulates the expression of the nodABCFE genes which encode other nodulation proteins. NodD is also a negative regulator of its own expression. Binds flavonoids as inducers.</text>
</comment>
<protein>
    <recommendedName>
        <fullName evidence="6">HTH lysR-type domain-containing protein</fullName>
    </recommendedName>
</protein>
<dbReference type="Pfam" id="PF00126">
    <property type="entry name" value="HTH_1"/>
    <property type="match status" value="1"/>
</dbReference>
<accession>A0A0A3YNS9</accession>
<dbReference type="GO" id="GO:0005829">
    <property type="term" value="C:cytosol"/>
    <property type="evidence" value="ECO:0007669"/>
    <property type="project" value="TreeGrafter"/>
</dbReference>
<dbReference type="InterPro" id="IPR036388">
    <property type="entry name" value="WH-like_DNA-bd_sf"/>
</dbReference>
<evidence type="ECO:0000256" key="5">
    <source>
        <dbReference type="ARBA" id="ARBA00023163"/>
    </source>
</evidence>
<dbReference type="STRING" id="375.BKD09_RS11005"/>
<feature type="domain" description="HTH lysR-type" evidence="6">
    <location>
        <begin position="1"/>
        <end position="58"/>
    </location>
</feature>
<dbReference type="PANTHER" id="PTHR30419">
    <property type="entry name" value="HTH-TYPE TRANSCRIPTIONAL REGULATOR YBHD"/>
    <property type="match status" value="1"/>
</dbReference>
<dbReference type="InterPro" id="IPR005119">
    <property type="entry name" value="LysR_subst-bd"/>
</dbReference>
<comment type="caution">
    <text evidence="7">The sequence shown here is derived from an EMBL/GenBank/DDBJ whole genome shotgun (WGS) entry which is preliminary data.</text>
</comment>
<dbReference type="Pfam" id="PF03466">
    <property type="entry name" value="LysR_substrate"/>
    <property type="match status" value="1"/>
</dbReference>
<dbReference type="Proteomes" id="UP000030377">
    <property type="component" value="Unassembled WGS sequence"/>
</dbReference>
<evidence type="ECO:0000256" key="3">
    <source>
        <dbReference type="ARBA" id="ARBA00023015"/>
    </source>
</evidence>
<keyword evidence="5" id="KW-0804">Transcription</keyword>
<evidence type="ECO:0000313" key="7">
    <source>
        <dbReference type="EMBL" id="KGT75343.1"/>
    </source>
</evidence>
<gene>
    <name evidence="7" type="ORF">MA20_33165</name>
</gene>
<dbReference type="InterPro" id="IPR000847">
    <property type="entry name" value="LysR_HTH_N"/>
</dbReference>
<evidence type="ECO:0000313" key="8">
    <source>
        <dbReference type="Proteomes" id="UP000030377"/>
    </source>
</evidence>
<dbReference type="RefSeq" id="WP_028156549.1">
    <property type="nucleotide sequence ID" value="NZ_JANUDC010000001.1"/>
</dbReference>
<dbReference type="EMBL" id="JRPN01000025">
    <property type="protein sequence ID" value="KGT75343.1"/>
    <property type="molecule type" value="Genomic_DNA"/>
</dbReference>
<keyword evidence="3" id="KW-0805">Transcription regulation</keyword>
<evidence type="ECO:0000256" key="1">
    <source>
        <dbReference type="ARBA" id="ARBA00003502"/>
    </source>
</evidence>
<dbReference type="GO" id="GO:0003677">
    <property type="term" value="F:DNA binding"/>
    <property type="evidence" value="ECO:0007669"/>
    <property type="project" value="UniProtKB-KW"/>
</dbReference>
<comment type="similarity">
    <text evidence="2">Belongs to the LysR transcriptional regulatory family.</text>
</comment>
<dbReference type="Gene3D" id="3.40.190.290">
    <property type="match status" value="1"/>
</dbReference>
<dbReference type="FunFam" id="1.10.10.10:FF:000001">
    <property type="entry name" value="LysR family transcriptional regulator"/>
    <property type="match status" value="1"/>
</dbReference>
<reference evidence="7 8" key="1">
    <citation type="submission" date="2014-09" db="EMBL/GenBank/DDBJ databases">
        <title>Draft genome of Bradyrhizobium japonicum Is-34.</title>
        <authorList>
            <person name="Tsurumaru H."/>
            <person name="Yamakawa T."/>
            <person name="Hashimoto S."/>
            <person name="Okizaki K."/>
            <person name="Kanesaki Y."/>
            <person name="Yoshikawa H."/>
            <person name="Yajima S."/>
        </authorList>
    </citation>
    <scope>NUCLEOTIDE SEQUENCE [LARGE SCALE GENOMIC DNA]</scope>
    <source>
        <strain evidence="7 8">Is-34</strain>
    </source>
</reference>
<keyword evidence="4" id="KW-0238">DNA-binding</keyword>
<dbReference type="GO" id="GO:0003700">
    <property type="term" value="F:DNA-binding transcription factor activity"/>
    <property type="evidence" value="ECO:0007669"/>
    <property type="project" value="InterPro"/>
</dbReference>
<dbReference type="PRINTS" id="PR00039">
    <property type="entry name" value="HTHLYSR"/>
</dbReference>
<dbReference type="Gene3D" id="1.10.10.10">
    <property type="entry name" value="Winged helix-like DNA-binding domain superfamily/Winged helix DNA-binding domain"/>
    <property type="match status" value="1"/>
</dbReference>
<proteinExistence type="inferred from homology"/>
<dbReference type="InterPro" id="IPR036390">
    <property type="entry name" value="WH_DNA-bd_sf"/>
</dbReference>
<dbReference type="SUPFAM" id="SSF46785">
    <property type="entry name" value="Winged helix' DNA-binding domain"/>
    <property type="match status" value="1"/>
</dbReference>
<evidence type="ECO:0000256" key="4">
    <source>
        <dbReference type="ARBA" id="ARBA00023125"/>
    </source>
</evidence>
<dbReference type="PROSITE" id="PS50931">
    <property type="entry name" value="HTH_LYSR"/>
    <property type="match status" value="1"/>
</dbReference>
<evidence type="ECO:0000259" key="6">
    <source>
        <dbReference type="PROSITE" id="PS50931"/>
    </source>
</evidence>